<gene>
    <name evidence="1" type="ORF">PQR01_07825</name>
</gene>
<evidence type="ECO:0000313" key="2">
    <source>
        <dbReference type="Proteomes" id="UP001629235"/>
    </source>
</evidence>
<reference evidence="1 2" key="1">
    <citation type="journal article" date="2024" name="Chem. Sci.">
        <title>Discovery of megapolipeptins by genome mining of a Burkholderiales bacteria collection.</title>
        <authorList>
            <person name="Paulo B.S."/>
            <person name="Recchia M.J.J."/>
            <person name="Lee S."/>
            <person name="Fergusson C.H."/>
            <person name="Romanowski S.B."/>
            <person name="Hernandez A."/>
            <person name="Krull N."/>
            <person name="Liu D.Y."/>
            <person name="Cavanagh H."/>
            <person name="Bos A."/>
            <person name="Gray C.A."/>
            <person name="Murphy B.T."/>
            <person name="Linington R.G."/>
            <person name="Eustaquio A.S."/>
        </authorList>
    </citation>
    <scope>NUCLEOTIDE SEQUENCE [LARGE SCALE GENOMIC DNA]</scope>
    <source>
        <strain evidence="1 2">RL18-126-BIB-B</strain>
    </source>
</reference>
<protein>
    <submittedName>
        <fullName evidence="1">Uncharacterized protein</fullName>
    </submittedName>
</protein>
<evidence type="ECO:0000313" key="1">
    <source>
        <dbReference type="EMBL" id="MFM0103389.1"/>
    </source>
</evidence>
<name>A0ACC7N8W2_9BURK</name>
<proteinExistence type="predicted"/>
<organism evidence="1 2">
    <name type="scientific">Paraburkholderia rhynchosiae</name>
    <dbReference type="NCBI Taxonomy" id="487049"/>
    <lineage>
        <taxon>Bacteria</taxon>
        <taxon>Pseudomonadati</taxon>
        <taxon>Pseudomonadota</taxon>
        <taxon>Betaproteobacteria</taxon>
        <taxon>Burkholderiales</taxon>
        <taxon>Burkholderiaceae</taxon>
        <taxon>Paraburkholderia</taxon>
    </lineage>
</organism>
<accession>A0ACC7N8W2</accession>
<keyword evidence="2" id="KW-1185">Reference proteome</keyword>
<sequence length="466" mass="52239">MLAALGWTTLRPLWPPIAAASTQNGSPSQSLGRRITDLIGSNGWPGSAHDVAMWKEMGISWARGPVGPGQAHSASDPMRVDKTGNNNESDLPPIIIQDNRNGIKTLLMLAYTPLWNASVPRDSKSAPVDVKAWERYVEAVVRKYRAPPYNLRFFQIWNEAAGKLSGGSPQASFWHGAARPGVGDDLDAPYERAMQDYVEKIHIPAARIIRRYGAYVVYGGWPDQGGLETLSQWLEYRSPRYNQRMLDCVDYLDTHYLPVKDLDYLYARYVKQGPARGLWQTEIGDRYMMDDHYLPRYFFDLAVWALDRNWDDANKYVSMVYHWDGYEPFRLTHRGPPARTYNVSGRSLIVLNQTVGGVLSRLPQKLQFGPDASGSALYSDKQIVMQVRALPGWRTVDATKLTPPSSGRAKVQFIDAQSGSVSSATDTELKWNDQALRIRFNVPGRVNGHGGEGPAEHLAYIVVDPE</sequence>
<dbReference type="EMBL" id="JAQQDW010000010">
    <property type="protein sequence ID" value="MFM0103389.1"/>
    <property type="molecule type" value="Genomic_DNA"/>
</dbReference>
<dbReference type="Proteomes" id="UP001629235">
    <property type="component" value="Unassembled WGS sequence"/>
</dbReference>
<comment type="caution">
    <text evidence="1">The sequence shown here is derived from an EMBL/GenBank/DDBJ whole genome shotgun (WGS) entry which is preliminary data.</text>
</comment>